<keyword evidence="6" id="KW-0067">ATP-binding</keyword>
<dbReference type="GeneID" id="105170202"/>
<dbReference type="GO" id="GO:0043531">
    <property type="term" value="F:ADP binding"/>
    <property type="evidence" value="ECO:0007669"/>
    <property type="project" value="InterPro"/>
</dbReference>
<organism evidence="8 9">
    <name type="scientific">Sesamum indicum</name>
    <name type="common">Oriental sesame</name>
    <name type="synonym">Sesamum orientale</name>
    <dbReference type="NCBI Taxonomy" id="4182"/>
    <lineage>
        <taxon>Eukaryota</taxon>
        <taxon>Viridiplantae</taxon>
        <taxon>Streptophyta</taxon>
        <taxon>Embryophyta</taxon>
        <taxon>Tracheophyta</taxon>
        <taxon>Spermatophyta</taxon>
        <taxon>Magnoliopsida</taxon>
        <taxon>eudicotyledons</taxon>
        <taxon>Gunneridae</taxon>
        <taxon>Pentapetalae</taxon>
        <taxon>asterids</taxon>
        <taxon>lamiids</taxon>
        <taxon>Lamiales</taxon>
        <taxon>Pedaliaceae</taxon>
        <taxon>Sesamum</taxon>
    </lineage>
</organism>
<dbReference type="Gene3D" id="1.10.10.10">
    <property type="entry name" value="Winged helix-like DNA-binding domain superfamily/Winged helix DNA-binding domain"/>
    <property type="match status" value="3"/>
</dbReference>
<dbReference type="FunFam" id="3.40.50.300:FF:001091">
    <property type="entry name" value="Probable disease resistance protein At1g61300"/>
    <property type="match status" value="3"/>
</dbReference>
<feature type="domain" description="AAA+ ATPase" evidence="7">
    <location>
        <begin position="2414"/>
        <end position="2560"/>
    </location>
</feature>
<sequence length="3227" mass="363309">MEVLGAVVGSLLAEPCRALCTFLRAKLRNSLHFTANLVALDKETADLIECRNQLRERLALAAAAGLQAPSQVRDWLGQVNRLEDQVCYLKHDLALRADNSACSSCLCCTTLSDQVSRRLRNARKLISDAGEFLESAAGPDTSTVRSEYIPAPIIDDQATASRNMAKVMDLLSTQEVKRIGIWGMGGVGKTTLIKNINNKLTTPSPVSDSFCIVIWVTVSNKTPETELELKKVQKLIADRLRLKLTEESMETRASKLHARLMMEKTFLLILDDVWNPIDLDIVGIPTPEVHKGGKLILTTRFSNVCLQMTEVTLKIEVLNEEEAWRLFCRSAGEVATSEELEPLARAVTKECAGLPLAIDVVGTSLKGKRMIQLWNDALNALRRSEPLLRGRIEDRVYNPIKWSYDVLPDECIKSCFLFCCLFPEDYQIDVRTLVRYWLAEGLLEEHHDIEEVMDRGVAIIETLTECSLLEQDAWSTVKIHDVIRDVSVWISSSLEQECLSLVRSGIGLHKMRKVELLTKSYKRISFMDNQLRELPNGLGECPTISTLLLQRNKMLEEIPEQFLLAFMSLRILDLSECESIKSLPPCLDQLVELRAVHLYHCSNLETLPPVGGLAKLQVLVCCGTGISTLPQGMEKLTSLKLLDLSHNMLTTVPVGTISCLSNLEYLDMRRNSKLKFIGDVSTQFEKLLSNERLIDLFIGVNSSACILETTDALLNGIKKLKNLELFIGPSNTPNISIGGYSLKQVHLGEMHLSGQRMEWLFASMHAIIFSRCNGLGTMFEKLVANSDEVGGFDTVEILHIFGCPDWVGVGSNAKFDMLPNLKDIYISTFTNMSCISDLALPLGLKFSRLQYMRICKCSQLKYLISLGTKIHALENLLAVFVNDCEQVEELFKFDQNSGLDSVFPNLKRIALRDCPRLRFLSELNIAFPHLEEVVVENCPLLKKLPVTLQNVGTIKEIRGELKWWDQLEWESDDFKKLYIPVLRLYKHSSNSSSFCSRFQHPNYSSMEVLAAVVGSLLAEPCRALCTFLRSKLRNPLHFTANLVALDKESADLMECRNQLREHLALAAAAGLQAPSQVRDWLGQVNRLEDQVRSLKHDLALRADNSACSSCLCCTTLSDQVACRLREARKLISDAGEFPESMAGPDPSIVRIEYIPAPIIDDQATASRNMAKVMDLLSTQEVKRIGIWGMGGVGKTTLIKNINNKLTTPSPVSDSFSIVIWVTVSNKTQETELELKKVQKLIADRLRLTLTEESMETRASKLHARLMMEKTFLLILDDVWHPINLDLVGIPARELHNGGKIILTTRSSHVCLQMTEVTLKIEVLNEEESWRLFCRSAGEVATLEELEPLARAVTKECAGLPLAIDVVGASLKGKRMIQLWNDAFNALRRSEPLLRGRIEDRVYNPIKWSYDVLPNECIKSCFLFCCLFPEDYKIDYRTLVRYWMAEGLLQEHHDIEEVMDRGVAIIETLTECSLLEQDPWSNVKVHDVIRDVSVWISSSLEQECLSLVRSGIGLHKMRKVELLTKSYKRISFMDNQLRELPNGLGECPTISTLLLQRNKMLEEIPEQFLLAFMSLRILDLSECKSIKSLPPCLDQLVELRAVHLYHCSNLETLPPVGRLAKLQVLVCCGTGISTLPQGMEKLTSLKLLDLSHNMLTTVPVETISCLSNLEYLNLSGNYKLKFIGDVSTQFQKLLSNERLVDLFIGVGSSGCIPETTDALLNRIKKLKNFQLFIGPSNTPNISIGGYSLKQVHLGEMHLSGQRMEWLFASMHAIIFSRCNGLGTMFEKLVANSDEVGGFDTVEILYIFGCPDWVGVGSNAKFDMLPNLKDIHISTFTNMSCISDLALPLGLKFSRLQYMTISKCSQLKYLISLGTIILALENLLGVVVSNCEQVEELFKFDQTSGLDSVFPNLKRIALRHCPRLRFLSELNIAFPHLEEVVVENCPLLKKLPVTLQNVGTIKKIRGELKWWDQLEWESDDFKKLYIPVLRLYESPPLHPQLKSLDKGMKDLIVRRNHMREHLALAATAGLQAPSQVRDWLVQVNRLEDPLRSLKHDLALIADPTIDDQATASRNMANFVDLLSSKDVKRIGIWDTGGMGKTTLIKNINNKLTTPSPVSDSFSMAIWITVSNKTQETELELKKIQKKTMTEVTLEVEVLNEEEAWRLFCRSAGDSHFGRSGARRAGMMKFKKFELSIGSRDGVFMVEEGAIIWNPCMGRTDGKHSSNSSSFCSRFQHPNYSSMEVLAAVVGSLMAEPCRALCTFLRSKLRNPLHFTTNLVALDKESADLMECRNQLREHLALAAAAGLQAPSQVRDWLGQVNRLEGQVRSLKHDLALRADNSACSSCLCCTTLSDQVARRLREARKLISDAGEFPESMAGPDPSIVRIEYIPAPIIDDQATASRNMAKVMDLLSTQEVKRIGIWGMGGVGKTTLIKNINNKLTTPSPVSDSFSIVIWVTVSNKTQETELELKKVQKLIADRLRLKLTEESMETRASKLHARLMMEKTFLLILDDVWNPIDLDIVGIPTPEVHKGGKLILTTRFSNVCLQMTEVTLKIEVLNEEEAWRLFCRSAGEVATLEELEPLARAVTKECSGLPLAIDVVGASLRGKRMIQLWNDALNALRRSEPLIRGRIEDRVYNPIKWSYDVLPNECIKSCFLFCCLFPEDYQIDIRTLVEYWLAEGLLEEHHDIWEVMDRGWAIIETLKECGLLEENAWSQVKIHDVIRDVSVWISSSLEQECLSLVRSGIGLHKMRKDEILTKSYKRISFMDNQLRELPNGLGECPTISTLLLQRNKMLEEIPEQFLLAFMSLRILDLSECESIKSLPPCLDQLVELRAVHLAHCRNLETLPPVGALTKLQVLVFCGTGISKLPQGMEKLTSLKLLDLSYNTLTTLPVGTISCLSNLEYLDLRGNRKLKFIEDVSTQFEKLLSNEQLIDLRIEVNIPGCIPETTDALLNGIKKLKNLELLISPSIHSPNNPVFPGHYSVRRVNLHEVHLSGQRMEWLFASMHVITFWDCNGLGTMFEKLVANSDEVGGFDTVDTLYIFGCPDWVGVGSNAKFDMLPNLKYIHISTFTNMSCISDLALPLGLKFSRLQNMTISKCSQLKYLISLGTIILALENLLGVVVSNCEQVEELFKFDQNSGLDSVFPNLQTIEVRDCPRLRFLSELNIAFPHLAHVVVKECPLLKKLPLTPQNVGTIKRIEGERKWWDELEWENDDCKKLYTPVLYLD</sequence>
<dbReference type="PRINTS" id="PR00364">
    <property type="entry name" value="DISEASERSIST"/>
</dbReference>
<name>A0A8M8V3D5_SESIN</name>
<dbReference type="InterPro" id="IPR003593">
    <property type="entry name" value="AAA+_ATPase"/>
</dbReference>
<dbReference type="SMART" id="SM00382">
    <property type="entry name" value="AAA"/>
    <property type="match status" value="3"/>
</dbReference>
<dbReference type="InterPro" id="IPR057135">
    <property type="entry name" value="At4g27190-like_LRR"/>
</dbReference>
<dbReference type="RefSeq" id="XP_020550601.1">
    <property type="nucleotide sequence ID" value="XM_020694942.1"/>
</dbReference>
<dbReference type="GO" id="GO:0051607">
    <property type="term" value="P:defense response to virus"/>
    <property type="evidence" value="ECO:0007669"/>
    <property type="project" value="UniProtKB-ARBA"/>
</dbReference>
<evidence type="ECO:0000256" key="2">
    <source>
        <dbReference type="ARBA" id="ARBA00022614"/>
    </source>
</evidence>
<dbReference type="SMART" id="SM00369">
    <property type="entry name" value="LRR_TYP"/>
    <property type="match status" value="6"/>
</dbReference>
<evidence type="ECO:0000256" key="5">
    <source>
        <dbReference type="ARBA" id="ARBA00022821"/>
    </source>
</evidence>
<feature type="domain" description="AAA+ ATPase" evidence="7">
    <location>
        <begin position="175"/>
        <end position="321"/>
    </location>
</feature>
<dbReference type="InterPro" id="IPR001611">
    <property type="entry name" value="Leu-rich_rpt"/>
</dbReference>
<dbReference type="SMART" id="SM00365">
    <property type="entry name" value="LRR_SD22"/>
    <property type="match status" value="3"/>
</dbReference>
<dbReference type="Pfam" id="PF23598">
    <property type="entry name" value="LRR_14"/>
    <property type="match status" value="3"/>
</dbReference>
<dbReference type="GO" id="GO:0005524">
    <property type="term" value="F:ATP binding"/>
    <property type="evidence" value="ECO:0007669"/>
    <property type="project" value="UniProtKB-KW"/>
</dbReference>
<dbReference type="InterPro" id="IPR032675">
    <property type="entry name" value="LRR_dom_sf"/>
</dbReference>
<keyword evidence="8" id="KW-1185">Reference proteome</keyword>
<dbReference type="InterPro" id="IPR003591">
    <property type="entry name" value="Leu-rich_rpt_typical-subtyp"/>
</dbReference>
<dbReference type="Pfam" id="PF00931">
    <property type="entry name" value="NB-ARC"/>
    <property type="match status" value="4"/>
</dbReference>
<keyword evidence="3" id="KW-0677">Repeat</keyword>
<dbReference type="Gene3D" id="3.40.50.300">
    <property type="entry name" value="P-loop containing nucleotide triphosphate hydrolases"/>
    <property type="match status" value="4"/>
</dbReference>
<evidence type="ECO:0000256" key="3">
    <source>
        <dbReference type="ARBA" id="ARBA00022737"/>
    </source>
</evidence>
<evidence type="ECO:0000256" key="1">
    <source>
        <dbReference type="ARBA" id="ARBA00008894"/>
    </source>
</evidence>
<proteinExistence type="inferred from homology"/>
<gene>
    <name evidence="9" type="primary">LOC105170202</name>
</gene>
<dbReference type="PANTHER" id="PTHR33463:SF202">
    <property type="entry name" value="NB-ARC DOMAIN-CONTAINING PROTEIN"/>
    <property type="match status" value="1"/>
</dbReference>
<dbReference type="Gene3D" id="3.80.10.10">
    <property type="entry name" value="Ribonuclease Inhibitor"/>
    <property type="match status" value="6"/>
</dbReference>
<dbReference type="PANTHER" id="PTHR33463">
    <property type="entry name" value="NB-ARC DOMAIN-CONTAINING PROTEIN-RELATED"/>
    <property type="match status" value="1"/>
</dbReference>
<dbReference type="Pfam" id="PF23247">
    <property type="entry name" value="LRR_RPS2"/>
    <property type="match status" value="3"/>
</dbReference>
<dbReference type="FunFam" id="1.10.10.10:FF:000322">
    <property type="entry name" value="Probable disease resistance protein At1g63360"/>
    <property type="match status" value="3"/>
</dbReference>
<feature type="domain" description="AAA+ ATPase" evidence="7">
    <location>
        <begin position="1180"/>
        <end position="1326"/>
    </location>
</feature>
<dbReference type="SUPFAM" id="SSF52058">
    <property type="entry name" value="L domain-like"/>
    <property type="match status" value="3"/>
</dbReference>
<dbReference type="OrthoDB" id="664960at2759"/>
<dbReference type="InterPro" id="IPR027417">
    <property type="entry name" value="P-loop_NTPase"/>
</dbReference>
<dbReference type="InterPro" id="IPR036388">
    <property type="entry name" value="WH-like_DNA-bd_sf"/>
</dbReference>
<dbReference type="InterPro" id="IPR042197">
    <property type="entry name" value="Apaf_helical"/>
</dbReference>
<dbReference type="PROSITE" id="PS51450">
    <property type="entry name" value="LRR"/>
    <property type="match status" value="1"/>
</dbReference>
<keyword evidence="2" id="KW-0433">Leucine-rich repeat</keyword>
<dbReference type="InterPro" id="IPR050905">
    <property type="entry name" value="Plant_NBS-LRR"/>
</dbReference>
<dbReference type="SUPFAM" id="SSF52540">
    <property type="entry name" value="P-loop containing nucleoside triphosphate hydrolases"/>
    <property type="match status" value="4"/>
</dbReference>
<reference evidence="8" key="1">
    <citation type="submission" date="2024-10" db="UniProtKB">
        <authorList>
            <consortium name="RefSeq"/>
        </authorList>
    </citation>
    <scope>NUCLEOTIDE SEQUENCE [LARGE SCALE GENOMIC DNA]</scope>
    <source>
        <strain evidence="8">cv. Zhongzhi No. 13</strain>
    </source>
</reference>
<evidence type="ECO:0000259" key="7">
    <source>
        <dbReference type="SMART" id="SM00382"/>
    </source>
</evidence>
<dbReference type="InterPro" id="IPR002182">
    <property type="entry name" value="NB-ARC"/>
</dbReference>
<evidence type="ECO:0000313" key="9">
    <source>
        <dbReference type="RefSeq" id="XP_020550601.1"/>
    </source>
</evidence>
<dbReference type="Pfam" id="PF23559">
    <property type="entry name" value="WHD_DRP"/>
    <property type="match status" value="3"/>
</dbReference>
<dbReference type="InterPro" id="IPR055414">
    <property type="entry name" value="LRR_R13L4/SHOC2-like"/>
</dbReference>
<keyword evidence="5" id="KW-0611">Plant defense</keyword>
<evidence type="ECO:0000256" key="4">
    <source>
        <dbReference type="ARBA" id="ARBA00022741"/>
    </source>
</evidence>
<evidence type="ECO:0000256" key="6">
    <source>
        <dbReference type="ARBA" id="ARBA00022840"/>
    </source>
</evidence>
<dbReference type="InterPro" id="IPR058922">
    <property type="entry name" value="WHD_DRP"/>
</dbReference>
<dbReference type="FunFam" id="1.10.8.430:FF:000003">
    <property type="entry name" value="Probable disease resistance protein At5g66910"/>
    <property type="match status" value="3"/>
</dbReference>
<reference evidence="9" key="2">
    <citation type="submission" date="2025-08" db="UniProtKB">
        <authorList>
            <consortium name="RefSeq"/>
        </authorList>
    </citation>
    <scope>IDENTIFICATION</scope>
</reference>
<dbReference type="KEGG" id="sind:105170202"/>
<dbReference type="Gene3D" id="1.10.8.430">
    <property type="entry name" value="Helical domain of apoptotic protease-activating factors"/>
    <property type="match status" value="3"/>
</dbReference>
<keyword evidence="4" id="KW-0547">Nucleotide-binding</keyword>
<protein>
    <submittedName>
        <fullName evidence="9">Uncharacterized protein LOC105170202</fullName>
    </submittedName>
</protein>
<dbReference type="Proteomes" id="UP000504604">
    <property type="component" value="Linkage group LG1"/>
</dbReference>
<accession>A0A8M8V3D5</accession>
<evidence type="ECO:0000313" key="8">
    <source>
        <dbReference type="Proteomes" id="UP000504604"/>
    </source>
</evidence>
<comment type="similarity">
    <text evidence="1">Belongs to the disease resistance NB-LRR family.</text>
</comment>